<dbReference type="GO" id="GO:0005524">
    <property type="term" value="F:ATP binding"/>
    <property type="evidence" value="ECO:0007669"/>
    <property type="project" value="UniProtKB-KW"/>
</dbReference>
<comment type="caution">
    <text evidence="3">The sequence shown here is derived from an EMBL/GenBank/DDBJ whole genome shotgun (WGS) entry which is preliminary data.</text>
</comment>
<keyword evidence="1" id="KW-0677">Repeat</keyword>
<dbReference type="InterPro" id="IPR044217">
    <property type="entry name" value="CLPT1/2"/>
</dbReference>
<dbReference type="Pfam" id="PF02861">
    <property type="entry name" value="Clp_N"/>
    <property type="match status" value="2"/>
</dbReference>
<dbReference type="GO" id="GO:0006508">
    <property type="term" value="P:proteolysis"/>
    <property type="evidence" value="ECO:0007669"/>
    <property type="project" value="UniProtKB-KW"/>
</dbReference>
<dbReference type="AlphaFoldDB" id="A0A852V5S3"/>
<dbReference type="Gene3D" id="1.10.1780.10">
    <property type="entry name" value="Clp, N-terminal domain"/>
    <property type="match status" value="2"/>
</dbReference>
<proteinExistence type="predicted"/>
<dbReference type="EMBL" id="JACCCO010000002">
    <property type="protein sequence ID" value="NYF42663.1"/>
    <property type="molecule type" value="Genomic_DNA"/>
</dbReference>
<dbReference type="PANTHER" id="PTHR47016">
    <property type="entry name" value="ATP-DEPENDENT CLP PROTEASE ATP-BINDING SUBUNIT CLPT1, CHLOROPLASTIC"/>
    <property type="match status" value="1"/>
</dbReference>
<keyword evidence="3" id="KW-0547">Nucleotide-binding</keyword>
<evidence type="ECO:0000259" key="2">
    <source>
        <dbReference type="PROSITE" id="PS51903"/>
    </source>
</evidence>
<dbReference type="PROSITE" id="PS51903">
    <property type="entry name" value="CLP_R"/>
    <property type="match status" value="1"/>
</dbReference>
<feature type="domain" description="Clp R" evidence="2">
    <location>
        <begin position="2"/>
        <end position="181"/>
    </location>
</feature>
<dbReference type="InterPro" id="IPR004176">
    <property type="entry name" value="Clp_R_N"/>
</dbReference>
<dbReference type="RefSeq" id="WP_179825383.1">
    <property type="nucleotide sequence ID" value="NZ_JACCCO010000002.1"/>
</dbReference>
<organism evidence="3 4">
    <name type="scientific">Streptosporangium sandarakinum</name>
    <dbReference type="NCBI Taxonomy" id="1260955"/>
    <lineage>
        <taxon>Bacteria</taxon>
        <taxon>Bacillati</taxon>
        <taxon>Actinomycetota</taxon>
        <taxon>Actinomycetes</taxon>
        <taxon>Streptosporangiales</taxon>
        <taxon>Streptosporangiaceae</taxon>
        <taxon>Streptosporangium</taxon>
    </lineage>
</organism>
<evidence type="ECO:0000313" key="3">
    <source>
        <dbReference type="EMBL" id="NYF42663.1"/>
    </source>
</evidence>
<sequence length="181" mass="19725">MFERFQEDARQAVIGAQENARRLNHRFIGPEHILLGLLDRPGSLAARVLTRHGLDHDRAYRAVARLAPPPGDGLDAEALETIGIDLSAVRERVEATFGPGALDRGSARDRRHGGRIPFTPRAKKTLELSLREALRLKHGYISDGHVLLGILREGQGVGARVITGAGIDAETLRREIAAELG</sequence>
<name>A0A852V5S3_9ACTN</name>
<dbReference type="PANTHER" id="PTHR47016:SF5">
    <property type="entry name" value="CLP DOMAIN SUPERFAMILY PROTEIN"/>
    <property type="match status" value="1"/>
</dbReference>
<dbReference type="GO" id="GO:0008233">
    <property type="term" value="F:peptidase activity"/>
    <property type="evidence" value="ECO:0007669"/>
    <property type="project" value="UniProtKB-KW"/>
</dbReference>
<protein>
    <submittedName>
        <fullName evidence="3">ATP-dependent Clp protease ATP-binding subunit ClpA</fullName>
    </submittedName>
</protein>
<dbReference type="SUPFAM" id="SSF81923">
    <property type="entry name" value="Double Clp-N motif"/>
    <property type="match status" value="2"/>
</dbReference>
<evidence type="ECO:0000313" key="4">
    <source>
        <dbReference type="Proteomes" id="UP000576393"/>
    </source>
</evidence>
<dbReference type="InterPro" id="IPR036628">
    <property type="entry name" value="Clp_N_dom_sf"/>
</dbReference>
<keyword evidence="4" id="KW-1185">Reference proteome</keyword>
<keyword evidence="3" id="KW-0645">Protease</keyword>
<keyword evidence="3" id="KW-0067">ATP-binding</keyword>
<gene>
    <name evidence="3" type="ORF">HDA43_004864</name>
</gene>
<keyword evidence="3" id="KW-0378">Hydrolase</keyword>
<evidence type="ECO:0000256" key="1">
    <source>
        <dbReference type="PROSITE-ProRule" id="PRU01251"/>
    </source>
</evidence>
<accession>A0A852V5S3</accession>
<dbReference type="Proteomes" id="UP000576393">
    <property type="component" value="Unassembled WGS sequence"/>
</dbReference>
<reference evidence="3 4" key="1">
    <citation type="submission" date="2020-07" db="EMBL/GenBank/DDBJ databases">
        <title>Sequencing the genomes of 1000 actinobacteria strains.</title>
        <authorList>
            <person name="Klenk H.-P."/>
        </authorList>
    </citation>
    <scope>NUCLEOTIDE SEQUENCE [LARGE SCALE GENOMIC DNA]</scope>
    <source>
        <strain evidence="3 4">DSM 45763</strain>
    </source>
</reference>